<dbReference type="InterPro" id="IPR051449">
    <property type="entry name" value="ABC-2_transporter_component"/>
</dbReference>
<feature type="transmembrane region" description="Helical" evidence="6">
    <location>
        <begin position="90"/>
        <end position="116"/>
    </location>
</feature>
<keyword evidence="4 6" id="KW-1133">Transmembrane helix</keyword>
<evidence type="ECO:0000256" key="3">
    <source>
        <dbReference type="ARBA" id="ARBA00022692"/>
    </source>
</evidence>
<keyword evidence="3 6" id="KW-0812">Transmembrane</keyword>
<feature type="transmembrane region" description="Helical" evidence="6">
    <location>
        <begin position="128"/>
        <end position="151"/>
    </location>
</feature>
<evidence type="ECO:0000256" key="4">
    <source>
        <dbReference type="ARBA" id="ARBA00022989"/>
    </source>
</evidence>
<organism evidence="7 8">
    <name type="scientific">Clostridium scatologenes</name>
    <dbReference type="NCBI Taxonomy" id="1548"/>
    <lineage>
        <taxon>Bacteria</taxon>
        <taxon>Bacillati</taxon>
        <taxon>Bacillota</taxon>
        <taxon>Clostridia</taxon>
        <taxon>Eubacteriales</taxon>
        <taxon>Clostridiaceae</taxon>
        <taxon>Clostridium</taxon>
    </lineage>
</organism>
<dbReference type="PANTHER" id="PTHR30294:SF29">
    <property type="entry name" value="MULTIDRUG ABC TRANSPORTER PERMEASE YBHS-RELATED"/>
    <property type="match status" value="1"/>
</dbReference>
<dbReference type="KEGG" id="csq:CSCA_1981"/>
<feature type="transmembrane region" description="Helical" evidence="6">
    <location>
        <begin position="158"/>
        <end position="176"/>
    </location>
</feature>
<accession>A0A0E3GQT0</accession>
<proteinExistence type="predicted"/>
<name>A0A0E3GQT0_CLOSL</name>
<dbReference type="AlphaFoldDB" id="A0A0E3GQT0"/>
<dbReference type="Proteomes" id="UP000033115">
    <property type="component" value="Chromosome"/>
</dbReference>
<evidence type="ECO:0000313" key="7">
    <source>
        <dbReference type="EMBL" id="AKA69106.1"/>
    </source>
</evidence>
<sequence length="287" mass="32239">MLQILSKELKSYFHSSASYIFLFVFLLISGIFFTLSNLMPGNGYYTDIVYSMIFVFLFLVPILTMRIIASETHEKTDQLLLTSPLRIWEIVVGKFLASTIVFLIGVIITFIYPLILKKLGSFPVGETIGAYIGFVLVGLCFISIGIFISALTENQVTAAVATFGTLFIIWILDWIGSGLPTSTMSGIIFAEILVVVIALFLHYNAQNIIISASSFIIGSLIILGIYIKNKSIFDGFIVKFVDWFSLIKRYEPFNMGMLSAGSIAYYISFCVFFILLTINVIDRRRWS</sequence>
<protein>
    <submittedName>
        <fullName evidence="7">ABC-2 type transporter</fullName>
    </submittedName>
</protein>
<feature type="transmembrane region" description="Helical" evidence="6">
    <location>
        <begin position="12"/>
        <end position="36"/>
    </location>
</feature>
<dbReference type="PANTHER" id="PTHR30294">
    <property type="entry name" value="MEMBRANE COMPONENT OF ABC TRANSPORTER YHHJ-RELATED"/>
    <property type="match status" value="1"/>
</dbReference>
<evidence type="ECO:0000256" key="1">
    <source>
        <dbReference type="ARBA" id="ARBA00004651"/>
    </source>
</evidence>
<keyword evidence="5 6" id="KW-0472">Membrane</keyword>
<keyword evidence="2" id="KW-1003">Cell membrane</keyword>
<reference evidence="7 8" key="1">
    <citation type="journal article" date="2015" name="J. Biotechnol.">
        <title>Complete genome sequence of a malodorant-producing acetogen, Clostridium scatologenes ATCC 25775(T).</title>
        <authorList>
            <person name="Zhu Z."/>
            <person name="Guo T."/>
            <person name="Zheng H."/>
            <person name="Song T."/>
            <person name="Ouyang P."/>
            <person name="Xie J."/>
        </authorList>
    </citation>
    <scope>NUCLEOTIDE SEQUENCE [LARGE SCALE GENOMIC DNA]</scope>
    <source>
        <strain evidence="7 8">ATCC 25775</strain>
    </source>
</reference>
<dbReference type="Pfam" id="PF12679">
    <property type="entry name" value="ABC2_membrane_2"/>
    <property type="match status" value="1"/>
</dbReference>
<dbReference type="GO" id="GO:0005886">
    <property type="term" value="C:plasma membrane"/>
    <property type="evidence" value="ECO:0007669"/>
    <property type="project" value="UniProtKB-SubCell"/>
</dbReference>
<feature type="transmembrane region" description="Helical" evidence="6">
    <location>
        <begin position="48"/>
        <end position="69"/>
    </location>
</feature>
<feature type="transmembrane region" description="Helical" evidence="6">
    <location>
        <begin position="208"/>
        <end position="227"/>
    </location>
</feature>
<evidence type="ECO:0000256" key="5">
    <source>
        <dbReference type="ARBA" id="ARBA00023136"/>
    </source>
</evidence>
<evidence type="ECO:0000313" key="8">
    <source>
        <dbReference type="Proteomes" id="UP000033115"/>
    </source>
</evidence>
<dbReference type="GO" id="GO:0140359">
    <property type="term" value="F:ABC-type transporter activity"/>
    <property type="evidence" value="ECO:0007669"/>
    <property type="project" value="InterPro"/>
</dbReference>
<keyword evidence="8" id="KW-1185">Reference proteome</keyword>
<feature type="transmembrane region" description="Helical" evidence="6">
    <location>
        <begin position="182"/>
        <end position="201"/>
    </location>
</feature>
<dbReference type="STRING" id="1548.CSCA_1981"/>
<comment type="subcellular location">
    <subcellularLocation>
        <location evidence="1">Cell membrane</location>
        <topology evidence="1">Multi-pass membrane protein</topology>
    </subcellularLocation>
</comment>
<evidence type="ECO:0000256" key="6">
    <source>
        <dbReference type="SAM" id="Phobius"/>
    </source>
</evidence>
<dbReference type="EMBL" id="CP009933">
    <property type="protein sequence ID" value="AKA69106.1"/>
    <property type="molecule type" value="Genomic_DNA"/>
</dbReference>
<gene>
    <name evidence="7" type="ORF">CSCA_1981</name>
</gene>
<dbReference type="RefSeq" id="WP_029160412.1">
    <property type="nucleotide sequence ID" value="NZ_CP009933.1"/>
</dbReference>
<feature type="transmembrane region" description="Helical" evidence="6">
    <location>
        <begin position="263"/>
        <end position="281"/>
    </location>
</feature>
<evidence type="ECO:0000256" key="2">
    <source>
        <dbReference type="ARBA" id="ARBA00022475"/>
    </source>
</evidence>
<dbReference type="HOGENOM" id="CLU_081003_0_0_9"/>